<accession>A0ACC2RIV4</accession>
<protein>
    <submittedName>
        <fullName evidence="1">Uncharacterized protein</fullName>
    </submittedName>
</protein>
<dbReference type="Proteomes" id="UP001165960">
    <property type="component" value="Unassembled WGS sequence"/>
</dbReference>
<evidence type="ECO:0000313" key="2">
    <source>
        <dbReference type="Proteomes" id="UP001165960"/>
    </source>
</evidence>
<proteinExistence type="predicted"/>
<comment type="caution">
    <text evidence="1">The sequence shown here is derived from an EMBL/GenBank/DDBJ whole genome shotgun (WGS) entry which is preliminary data.</text>
</comment>
<sequence length="60" mass="6577">MSQILNVAQKARLSLFSIFHRVSEGVPTLDSLKGVIARGVVASTRISERLSKEFPHPSLT</sequence>
<name>A0ACC2RIV4_9FUNG</name>
<gene>
    <name evidence="1" type="ORF">DSO57_1018182</name>
</gene>
<keyword evidence="2" id="KW-1185">Reference proteome</keyword>
<dbReference type="EMBL" id="QTSX02007178">
    <property type="protein sequence ID" value="KAJ9050038.1"/>
    <property type="molecule type" value="Genomic_DNA"/>
</dbReference>
<reference evidence="1" key="1">
    <citation type="submission" date="2022-04" db="EMBL/GenBank/DDBJ databases">
        <title>Genome of the entomopathogenic fungus Entomophthora muscae.</title>
        <authorList>
            <person name="Elya C."/>
            <person name="Lovett B.R."/>
            <person name="Lee E."/>
            <person name="Macias A.M."/>
            <person name="Hajek A.E."/>
            <person name="De Bivort B.L."/>
            <person name="Kasson M.T."/>
            <person name="De Fine Licht H.H."/>
            <person name="Stajich J.E."/>
        </authorList>
    </citation>
    <scope>NUCLEOTIDE SEQUENCE</scope>
    <source>
        <strain evidence="1">Berkeley</strain>
    </source>
</reference>
<evidence type="ECO:0000313" key="1">
    <source>
        <dbReference type="EMBL" id="KAJ9050038.1"/>
    </source>
</evidence>
<organism evidence="1 2">
    <name type="scientific">Entomophthora muscae</name>
    <dbReference type="NCBI Taxonomy" id="34485"/>
    <lineage>
        <taxon>Eukaryota</taxon>
        <taxon>Fungi</taxon>
        <taxon>Fungi incertae sedis</taxon>
        <taxon>Zoopagomycota</taxon>
        <taxon>Entomophthoromycotina</taxon>
        <taxon>Entomophthoromycetes</taxon>
        <taxon>Entomophthorales</taxon>
        <taxon>Entomophthoraceae</taxon>
        <taxon>Entomophthora</taxon>
    </lineage>
</organism>